<gene>
    <name evidence="1" type="ORF">Tco_1069413</name>
</gene>
<dbReference type="EMBL" id="BQNB010019660">
    <property type="protein sequence ID" value="GJT87696.1"/>
    <property type="molecule type" value="Genomic_DNA"/>
</dbReference>
<evidence type="ECO:0000313" key="2">
    <source>
        <dbReference type="Proteomes" id="UP001151760"/>
    </source>
</evidence>
<name>A0ABQ5HIM3_9ASTR</name>
<reference evidence="1" key="1">
    <citation type="journal article" date="2022" name="Int. J. Mol. Sci.">
        <title>Draft Genome of Tanacetum Coccineum: Genomic Comparison of Closely Related Tanacetum-Family Plants.</title>
        <authorList>
            <person name="Yamashiro T."/>
            <person name="Shiraishi A."/>
            <person name="Nakayama K."/>
            <person name="Satake H."/>
        </authorList>
    </citation>
    <scope>NUCLEOTIDE SEQUENCE</scope>
</reference>
<sequence length="131" mass="15108">MHNLTTMNLSTSSVHRYKIKGRHRLVMLIRQTCILSINTILLHNIGQKISLGIQVIGEILLKSVRTSRQLRKQMARCVVRTTRESTEPKNSKTAMDGFLHGLNQCRQKLHQFDRLDVMGKLVDRPLCKHSH</sequence>
<dbReference type="Proteomes" id="UP001151760">
    <property type="component" value="Unassembled WGS sequence"/>
</dbReference>
<keyword evidence="2" id="KW-1185">Reference proteome</keyword>
<proteinExistence type="predicted"/>
<reference evidence="1" key="2">
    <citation type="submission" date="2022-01" db="EMBL/GenBank/DDBJ databases">
        <authorList>
            <person name="Yamashiro T."/>
            <person name="Shiraishi A."/>
            <person name="Satake H."/>
            <person name="Nakayama K."/>
        </authorList>
    </citation>
    <scope>NUCLEOTIDE SEQUENCE</scope>
</reference>
<evidence type="ECO:0000313" key="1">
    <source>
        <dbReference type="EMBL" id="GJT87696.1"/>
    </source>
</evidence>
<comment type="caution">
    <text evidence="1">The sequence shown here is derived from an EMBL/GenBank/DDBJ whole genome shotgun (WGS) entry which is preliminary data.</text>
</comment>
<accession>A0ABQ5HIM3</accession>
<organism evidence="1 2">
    <name type="scientific">Tanacetum coccineum</name>
    <dbReference type="NCBI Taxonomy" id="301880"/>
    <lineage>
        <taxon>Eukaryota</taxon>
        <taxon>Viridiplantae</taxon>
        <taxon>Streptophyta</taxon>
        <taxon>Embryophyta</taxon>
        <taxon>Tracheophyta</taxon>
        <taxon>Spermatophyta</taxon>
        <taxon>Magnoliopsida</taxon>
        <taxon>eudicotyledons</taxon>
        <taxon>Gunneridae</taxon>
        <taxon>Pentapetalae</taxon>
        <taxon>asterids</taxon>
        <taxon>campanulids</taxon>
        <taxon>Asterales</taxon>
        <taxon>Asteraceae</taxon>
        <taxon>Asteroideae</taxon>
        <taxon>Anthemideae</taxon>
        <taxon>Anthemidinae</taxon>
        <taxon>Tanacetum</taxon>
    </lineage>
</organism>
<protein>
    <submittedName>
        <fullName evidence="1">Uncharacterized protein</fullName>
    </submittedName>
</protein>